<keyword evidence="9 13" id="KW-0798">TonB box</keyword>
<proteinExistence type="inferred from homology"/>
<evidence type="ECO:0000256" key="5">
    <source>
        <dbReference type="ARBA" id="ARBA00022692"/>
    </source>
</evidence>
<keyword evidence="4" id="KW-0410">Iron transport</keyword>
<organism evidence="18 19">
    <name type="scientific">Methylocystis hirsuta</name>
    <dbReference type="NCBI Taxonomy" id="369798"/>
    <lineage>
        <taxon>Bacteria</taxon>
        <taxon>Pseudomonadati</taxon>
        <taxon>Pseudomonadota</taxon>
        <taxon>Alphaproteobacteria</taxon>
        <taxon>Hyphomicrobiales</taxon>
        <taxon>Methylocystaceae</taxon>
        <taxon>Methylocystis</taxon>
    </lineage>
</organism>
<feature type="domain" description="TonB-dependent receptor plug" evidence="17">
    <location>
        <begin position="56"/>
        <end position="143"/>
    </location>
</feature>
<dbReference type="InterPro" id="IPR000531">
    <property type="entry name" value="Beta-barrel_TonB"/>
</dbReference>
<evidence type="ECO:0000256" key="15">
    <source>
        <dbReference type="SAM" id="SignalP"/>
    </source>
</evidence>
<accession>A0A3M9XS37</accession>
<evidence type="ECO:0000256" key="9">
    <source>
        <dbReference type="ARBA" id="ARBA00023077"/>
    </source>
</evidence>
<dbReference type="InterPro" id="IPR039426">
    <property type="entry name" value="TonB-dep_rcpt-like"/>
</dbReference>
<dbReference type="InterPro" id="IPR036942">
    <property type="entry name" value="Beta-barrel_TonB_sf"/>
</dbReference>
<keyword evidence="11 12" id="KW-0998">Cell outer membrane</keyword>
<comment type="caution">
    <text evidence="18">The sequence shown here is derived from an EMBL/GenBank/DDBJ whole genome shotgun (WGS) entry which is preliminary data.</text>
</comment>
<evidence type="ECO:0000259" key="17">
    <source>
        <dbReference type="Pfam" id="PF07715"/>
    </source>
</evidence>
<keyword evidence="7" id="KW-0408">Iron</keyword>
<evidence type="ECO:0000313" key="19">
    <source>
        <dbReference type="Proteomes" id="UP000268623"/>
    </source>
</evidence>
<keyword evidence="19" id="KW-1185">Reference proteome</keyword>
<keyword evidence="10 12" id="KW-0472">Membrane</keyword>
<sequence length="696" mass="76801">MRATLVALLCICVGAAQARAEEPREDEGKETLQSEGKRRGKEKSGAKEQNKEQNKERSQVERRADAPNAQTLGRDQSGVYVNAPATNSAFSPEFVMRGFPAGVTLFDGASHGFTAQNVDLSTVDHVEFYKGPSAMLFGKALGGYGGAADYIRKGPTQETFARAVATKASFDVTRFTADINAPLNDDKSLLFRTTGSTQSLGSFVDFTRTRSFDIAPMLAFTADNGDRVSLRAEHNGARLVWRDGLPADPVFQHVPKEFYAGLPANEHETPFFDDLTLRYEHAFNKDWKIAAVVDYFLYADRWGWFTGWGYDGFQSVVFGSPVRARTANRSFDAQLRLNGRFDTGFLSHTVFLGLEHWDFYFGYNNDVARYEATPLNIFAPVYSPGVSYAGAFWSNGVARAISRSAYGQDLIDLNENWRILVGGRYDLLSQRERVFDPFGALTGEPTSSLSKGFKGYFSPRAGILYRPNEETQFFAAYGKSLIPNTGVRIQSGEAPPPQQDSQYELGLRREFLDRKMSFEVGLFDVTRDNVAIPNPANPSGFYSVVTGQQHSHGIEVNLGGEILPNLKINAVATFLHALVSKDDNIPSQQGSDLLGAPRRVYSFSANYAFDSGDLKGLELGASYYYASRLDATLPNTYGFTLAPQQMLGASLGYTLNDNLKLEIDAANLTNQSNWTSNGALYHGEPRTVSASLSYKY</sequence>
<dbReference type="OrthoDB" id="9760333at2"/>
<evidence type="ECO:0000313" key="18">
    <source>
        <dbReference type="EMBL" id="RNJ50446.1"/>
    </source>
</evidence>
<dbReference type="InterPro" id="IPR037066">
    <property type="entry name" value="Plug_dom_sf"/>
</dbReference>
<dbReference type="PANTHER" id="PTHR32552">
    <property type="entry name" value="FERRICHROME IRON RECEPTOR-RELATED"/>
    <property type="match status" value="1"/>
</dbReference>
<dbReference type="PANTHER" id="PTHR32552:SF68">
    <property type="entry name" value="FERRICHROME OUTER MEMBRANE TRANSPORTER_PHAGE RECEPTOR"/>
    <property type="match status" value="1"/>
</dbReference>
<evidence type="ECO:0000256" key="7">
    <source>
        <dbReference type="ARBA" id="ARBA00023004"/>
    </source>
</evidence>
<dbReference type="InterPro" id="IPR012910">
    <property type="entry name" value="Plug_dom"/>
</dbReference>
<dbReference type="Gene3D" id="2.40.170.20">
    <property type="entry name" value="TonB-dependent receptor, beta-barrel domain"/>
    <property type="match status" value="1"/>
</dbReference>
<evidence type="ECO:0000256" key="8">
    <source>
        <dbReference type="ARBA" id="ARBA00023065"/>
    </source>
</evidence>
<dbReference type="Pfam" id="PF07715">
    <property type="entry name" value="Plug"/>
    <property type="match status" value="1"/>
</dbReference>
<dbReference type="Proteomes" id="UP000268623">
    <property type="component" value="Unassembled WGS sequence"/>
</dbReference>
<dbReference type="AlphaFoldDB" id="A0A3M9XS37"/>
<evidence type="ECO:0000256" key="10">
    <source>
        <dbReference type="ARBA" id="ARBA00023136"/>
    </source>
</evidence>
<dbReference type="EMBL" id="QWDD01000001">
    <property type="protein sequence ID" value="RNJ50446.1"/>
    <property type="molecule type" value="Genomic_DNA"/>
</dbReference>
<evidence type="ECO:0000256" key="6">
    <source>
        <dbReference type="ARBA" id="ARBA00022729"/>
    </source>
</evidence>
<comment type="similarity">
    <text evidence="12 13">Belongs to the TonB-dependent receptor family.</text>
</comment>
<dbReference type="Gene3D" id="2.170.130.10">
    <property type="entry name" value="TonB-dependent receptor, plug domain"/>
    <property type="match status" value="1"/>
</dbReference>
<feature type="region of interest" description="Disordered" evidence="14">
    <location>
        <begin position="18"/>
        <end position="78"/>
    </location>
</feature>
<keyword evidence="3 12" id="KW-1134">Transmembrane beta strand</keyword>
<dbReference type="RefSeq" id="WP_123176377.1">
    <property type="nucleotide sequence ID" value="NZ_QWDD01000001.1"/>
</dbReference>
<evidence type="ECO:0000256" key="3">
    <source>
        <dbReference type="ARBA" id="ARBA00022452"/>
    </source>
</evidence>
<keyword evidence="18" id="KW-0675">Receptor</keyword>
<evidence type="ECO:0000256" key="13">
    <source>
        <dbReference type="RuleBase" id="RU003357"/>
    </source>
</evidence>
<protein>
    <submittedName>
        <fullName evidence="18">TonB-dependent receptor</fullName>
    </submittedName>
</protein>
<dbReference type="Pfam" id="PF00593">
    <property type="entry name" value="TonB_dep_Rec_b-barrel"/>
    <property type="match status" value="1"/>
</dbReference>
<evidence type="ECO:0000256" key="12">
    <source>
        <dbReference type="PROSITE-ProRule" id="PRU01360"/>
    </source>
</evidence>
<feature type="signal peptide" evidence="15">
    <location>
        <begin position="1"/>
        <end position="20"/>
    </location>
</feature>
<feature type="compositionally biased region" description="Basic and acidic residues" evidence="14">
    <location>
        <begin position="19"/>
        <end position="65"/>
    </location>
</feature>
<feature type="domain" description="TonB-dependent receptor-like beta-barrel" evidence="16">
    <location>
        <begin position="225"/>
        <end position="668"/>
    </location>
</feature>
<keyword evidence="2 12" id="KW-0813">Transport</keyword>
<evidence type="ECO:0000256" key="14">
    <source>
        <dbReference type="SAM" id="MobiDB-lite"/>
    </source>
</evidence>
<gene>
    <name evidence="18" type="ORF">D1O30_13500</name>
</gene>
<keyword evidence="8" id="KW-0406">Ion transport</keyword>
<evidence type="ECO:0000256" key="4">
    <source>
        <dbReference type="ARBA" id="ARBA00022496"/>
    </source>
</evidence>
<dbReference type="GO" id="GO:0009279">
    <property type="term" value="C:cell outer membrane"/>
    <property type="evidence" value="ECO:0007669"/>
    <property type="project" value="UniProtKB-SubCell"/>
</dbReference>
<evidence type="ECO:0000256" key="1">
    <source>
        <dbReference type="ARBA" id="ARBA00004571"/>
    </source>
</evidence>
<keyword evidence="6 15" id="KW-0732">Signal</keyword>
<evidence type="ECO:0000256" key="11">
    <source>
        <dbReference type="ARBA" id="ARBA00023237"/>
    </source>
</evidence>
<dbReference type="CDD" id="cd01347">
    <property type="entry name" value="ligand_gated_channel"/>
    <property type="match status" value="1"/>
</dbReference>
<evidence type="ECO:0000259" key="16">
    <source>
        <dbReference type="Pfam" id="PF00593"/>
    </source>
</evidence>
<reference evidence="18 19" key="1">
    <citation type="submission" date="2018-08" db="EMBL/GenBank/DDBJ databases">
        <title>Genome sequence of Methylocystis hirsuta CSC1, a methanotroph able to accumulate PHAs.</title>
        <authorList>
            <person name="Bordel S."/>
            <person name="Rodriguez E."/>
            <person name="Gancedo J."/>
            <person name="Munoz R."/>
        </authorList>
    </citation>
    <scope>NUCLEOTIDE SEQUENCE [LARGE SCALE GENOMIC DNA]</scope>
    <source>
        <strain evidence="18 19">CSC1</strain>
    </source>
</reference>
<comment type="subcellular location">
    <subcellularLocation>
        <location evidence="1 12">Cell outer membrane</location>
        <topology evidence="1 12">Multi-pass membrane protein</topology>
    </subcellularLocation>
</comment>
<dbReference type="PROSITE" id="PS52016">
    <property type="entry name" value="TONB_DEPENDENT_REC_3"/>
    <property type="match status" value="1"/>
</dbReference>
<evidence type="ECO:0000256" key="2">
    <source>
        <dbReference type="ARBA" id="ARBA00022448"/>
    </source>
</evidence>
<name>A0A3M9XS37_9HYPH</name>
<feature type="chain" id="PRO_5018196506" evidence="15">
    <location>
        <begin position="21"/>
        <end position="696"/>
    </location>
</feature>
<dbReference type="GO" id="GO:0015344">
    <property type="term" value="F:siderophore uptake transmembrane transporter activity"/>
    <property type="evidence" value="ECO:0007669"/>
    <property type="project" value="TreeGrafter"/>
</dbReference>
<keyword evidence="5 12" id="KW-0812">Transmembrane</keyword>
<dbReference type="SUPFAM" id="SSF56935">
    <property type="entry name" value="Porins"/>
    <property type="match status" value="1"/>
</dbReference>